<reference evidence="2 3" key="1">
    <citation type="journal article" date="2013" name="PLoS Genet.">
        <title>Distinctive expansion of potential virulence genes in the genome of the oomycete fish pathogen Saprolegnia parasitica.</title>
        <authorList>
            <person name="Jiang R.H."/>
            <person name="de Bruijn I."/>
            <person name="Haas B.J."/>
            <person name="Belmonte R."/>
            <person name="Lobach L."/>
            <person name="Christie J."/>
            <person name="van den Ackerveken G."/>
            <person name="Bottin A."/>
            <person name="Bulone V."/>
            <person name="Diaz-Moreno S.M."/>
            <person name="Dumas B."/>
            <person name="Fan L."/>
            <person name="Gaulin E."/>
            <person name="Govers F."/>
            <person name="Grenville-Briggs L.J."/>
            <person name="Horner N.R."/>
            <person name="Levin J.Z."/>
            <person name="Mammella M."/>
            <person name="Meijer H.J."/>
            <person name="Morris P."/>
            <person name="Nusbaum C."/>
            <person name="Oome S."/>
            <person name="Phillips A.J."/>
            <person name="van Rooyen D."/>
            <person name="Rzeszutek E."/>
            <person name="Saraiva M."/>
            <person name="Secombes C.J."/>
            <person name="Seidl M.F."/>
            <person name="Snel B."/>
            <person name="Stassen J.H."/>
            <person name="Sykes S."/>
            <person name="Tripathy S."/>
            <person name="van den Berg H."/>
            <person name="Vega-Arreguin J.C."/>
            <person name="Wawra S."/>
            <person name="Young S.K."/>
            <person name="Zeng Q."/>
            <person name="Dieguez-Uribeondo J."/>
            <person name="Russ C."/>
            <person name="Tyler B.M."/>
            <person name="van West P."/>
        </authorList>
    </citation>
    <scope>NUCLEOTIDE SEQUENCE [LARGE SCALE GENOMIC DNA]</scope>
    <source>
        <strain evidence="2 3">CBS 223.65</strain>
    </source>
</reference>
<dbReference type="KEGG" id="spar:SPRG_17559"/>
<gene>
    <name evidence="2" type="ORF">SPRG_17559</name>
</gene>
<feature type="compositionally biased region" description="Basic and acidic residues" evidence="1">
    <location>
        <begin position="35"/>
        <end position="47"/>
    </location>
</feature>
<dbReference type="Proteomes" id="UP000030745">
    <property type="component" value="Unassembled WGS sequence"/>
</dbReference>
<accession>A0A067BJT3</accession>
<evidence type="ECO:0000256" key="1">
    <source>
        <dbReference type="SAM" id="MobiDB-lite"/>
    </source>
</evidence>
<sequence>MPRPPKRRKRRRRPRRPFSRLRARPSRAKMLQAMLEKHRTNDEHDAKVALTTGGEATNDAKATAKSTDDDDEAKPSAEPIQAPVDDKTRPSSVNEDDGAMTIDEFNDDDAKPAPATTAALEKAVLQDEYDEERTKLAALKEASARVISPFSRAPLQSMRSAKRGSSSQNAR</sequence>
<evidence type="ECO:0000313" key="2">
    <source>
        <dbReference type="EMBL" id="KDO17000.1"/>
    </source>
</evidence>
<feature type="region of interest" description="Disordered" evidence="1">
    <location>
        <begin position="143"/>
        <end position="171"/>
    </location>
</feature>
<dbReference type="VEuPathDB" id="FungiDB:SPRG_17559"/>
<feature type="compositionally biased region" description="Polar residues" evidence="1">
    <location>
        <begin position="157"/>
        <end position="171"/>
    </location>
</feature>
<proteinExistence type="predicted"/>
<organism evidence="2 3">
    <name type="scientific">Saprolegnia parasitica (strain CBS 223.65)</name>
    <dbReference type="NCBI Taxonomy" id="695850"/>
    <lineage>
        <taxon>Eukaryota</taxon>
        <taxon>Sar</taxon>
        <taxon>Stramenopiles</taxon>
        <taxon>Oomycota</taxon>
        <taxon>Saprolegniomycetes</taxon>
        <taxon>Saprolegniales</taxon>
        <taxon>Saprolegniaceae</taxon>
        <taxon>Saprolegnia</taxon>
    </lineage>
</organism>
<feature type="region of interest" description="Disordered" evidence="1">
    <location>
        <begin position="1"/>
        <end position="116"/>
    </location>
</feature>
<name>A0A067BJT3_SAPPC</name>
<dbReference type="GeneID" id="24139095"/>
<evidence type="ECO:0000313" key="3">
    <source>
        <dbReference type="Proteomes" id="UP000030745"/>
    </source>
</evidence>
<feature type="compositionally biased region" description="Basic residues" evidence="1">
    <location>
        <begin position="1"/>
        <end position="27"/>
    </location>
</feature>
<dbReference type="AlphaFoldDB" id="A0A067BJT3"/>
<dbReference type="RefSeq" id="XP_012212289.1">
    <property type="nucleotide sequence ID" value="XM_012356899.1"/>
</dbReference>
<dbReference type="EMBL" id="KK583822">
    <property type="protein sequence ID" value="KDO17000.1"/>
    <property type="molecule type" value="Genomic_DNA"/>
</dbReference>
<feature type="compositionally biased region" description="Low complexity" evidence="1">
    <location>
        <begin position="56"/>
        <end position="65"/>
    </location>
</feature>
<keyword evidence="3" id="KW-1185">Reference proteome</keyword>
<protein>
    <submittedName>
        <fullName evidence="2">Uncharacterized protein</fullName>
    </submittedName>
</protein>